<keyword evidence="4" id="KW-1185">Reference proteome</keyword>
<dbReference type="AlphaFoldDB" id="A0A5B7FMX5"/>
<comment type="caution">
    <text evidence="3">The sequence shown here is derived from an EMBL/GenBank/DDBJ whole genome shotgun (WGS) entry which is preliminary data.</text>
</comment>
<dbReference type="Proteomes" id="UP000324222">
    <property type="component" value="Unassembled WGS sequence"/>
</dbReference>
<feature type="compositionally biased region" description="Basic and acidic residues" evidence="1">
    <location>
        <begin position="351"/>
        <end position="363"/>
    </location>
</feature>
<evidence type="ECO:0000256" key="1">
    <source>
        <dbReference type="SAM" id="MobiDB-lite"/>
    </source>
</evidence>
<keyword evidence="2" id="KW-0472">Membrane</keyword>
<accession>A0A5B7FMX5</accession>
<keyword evidence="2" id="KW-1133">Transmembrane helix</keyword>
<gene>
    <name evidence="3" type="ORF">E2C01_041558</name>
</gene>
<feature type="transmembrane region" description="Helical" evidence="2">
    <location>
        <begin position="285"/>
        <end position="311"/>
    </location>
</feature>
<evidence type="ECO:0000313" key="4">
    <source>
        <dbReference type="Proteomes" id="UP000324222"/>
    </source>
</evidence>
<organism evidence="3 4">
    <name type="scientific">Portunus trituberculatus</name>
    <name type="common">Swimming crab</name>
    <name type="synonym">Neptunus trituberculatus</name>
    <dbReference type="NCBI Taxonomy" id="210409"/>
    <lineage>
        <taxon>Eukaryota</taxon>
        <taxon>Metazoa</taxon>
        <taxon>Ecdysozoa</taxon>
        <taxon>Arthropoda</taxon>
        <taxon>Crustacea</taxon>
        <taxon>Multicrustacea</taxon>
        <taxon>Malacostraca</taxon>
        <taxon>Eumalacostraca</taxon>
        <taxon>Eucarida</taxon>
        <taxon>Decapoda</taxon>
        <taxon>Pleocyemata</taxon>
        <taxon>Brachyura</taxon>
        <taxon>Eubrachyura</taxon>
        <taxon>Portunoidea</taxon>
        <taxon>Portunidae</taxon>
        <taxon>Portuninae</taxon>
        <taxon>Portunus</taxon>
    </lineage>
</organism>
<feature type="region of interest" description="Disordered" evidence="1">
    <location>
        <begin position="351"/>
        <end position="380"/>
    </location>
</feature>
<reference evidence="3 4" key="1">
    <citation type="submission" date="2019-05" db="EMBL/GenBank/DDBJ databases">
        <title>Another draft genome of Portunus trituberculatus and its Hox gene families provides insights of decapod evolution.</title>
        <authorList>
            <person name="Jeong J.-H."/>
            <person name="Song I."/>
            <person name="Kim S."/>
            <person name="Choi T."/>
            <person name="Kim D."/>
            <person name="Ryu S."/>
            <person name="Kim W."/>
        </authorList>
    </citation>
    <scope>NUCLEOTIDE SEQUENCE [LARGE SCALE GENOMIC DNA]</scope>
    <source>
        <tissue evidence="3">Muscle</tissue>
    </source>
</reference>
<name>A0A5B7FMX5_PORTR</name>
<sequence>MHVVYFFTSLIDGEVTGVFFCGIRSRYGSGVVRVRYKGGHSPVREILRGRRADGVVDDRLSVSAWDGVRVPGGSGEGGVGSRHFQAVHEAFIRVVAGGGRSSLFPHLCTLDGLVTPHLVLPLLLGPDFCLDDVLLRGGLLGHGLHNASAARVLRSGGAVYVNQRPAETGCGKVADGGKDRAKVVRACEVRPRMPRKLTCGGALVTPYTYCVAGRGSGKAGAGASSKEGGDEASDSVGELSNCGGGGTATGPSCTCRGRGLVRLSVSLVVVVVVERPAIRLSLSPYLLLLLLVMVVVVVVYLLLSTCSFFLISHCHPFTPHSPNRSHDNTFRTLIDPLKGTQTCSLLTRHAEERESTQDARLNEKISLPGAPGTRAHTTHR</sequence>
<proteinExistence type="predicted"/>
<dbReference type="EMBL" id="VSRR010007928">
    <property type="protein sequence ID" value="MPC47802.1"/>
    <property type="molecule type" value="Genomic_DNA"/>
</dbReference>
<evidence type="ECO:0000256" key="2">
    <source>
        <dbReference type="SAM" id="Phobius"/>
    </source>
</evidence>
<protein>
    <submittedName>
        <fullName evidence="3">Uncharacterized protein</fullName>
    </submittedName>
</protein>
<keyword evidence="2" id="KW-0812">Transmembrane</keyword>
<evidence type="ECO:0000313" key="3">
    <source>
        <dbReference type="EMBL" id="MPC47802.1"/>
    </source>
</evidence>